<evidence type="ECO:0000313" key="5">
    <source>
        <dbReference type="Proteomes" id="UP000006069"/>
    </source>
</evidence>
<dbReference type="PANTHER" id="PTHR38730:SF1">
    <property type="entry name" value="SLL7028 PROTEIN"/>
    <property type="match status" value="1"/>
</dbReference>
<organism evidence="4 5">
    <name type="scientific">Slackia piriformis YIT 12062</name>
    <dbReference type="NCBI Taxonomy" id="742818"/>
    <lineage>
        <taxon>Bacteria</taxon>
        <taxon>Bacillati</taxon>
        <taxon>Actinomycetota</taxon>
        <taxon>Coriobacteriia</taxon>
        <taxon>Eggerthellales</taxon>
        <taxon>Eggerthellaceae</taxon>
        <taxon>Slackia</taxon>
    </lineage>
</organism>
<accession>K0YL51</accession>
<dbReference type="HOGENOM" id="CLU_040527_1_0_11"/>
<sequence>MGMQIGYGGDARNRAAGGNEDGVSALAYGILEHARESMLVDLRFLEPAFSQIEAQEHPGSLFAVDGAMLFFDAGSVVRSFAEEPQRILRDYMHMVLHCLFRHPFSSPSFSAVHWDLACDMAVEGCLSDLGLSSLSCRRESLQRASYARLSEGLPYVTAETLYYRFLDAGMTEQDAIDARRVFFVDDHAFWARGRGPEGSLGGSGDAGDASPTNEQAGGQNAQGSNFRGLDDTATEDSPADDGRIPPVESDDALASLLMSFSSGGRLEDLGDVHDGCGDGGVPSPDLVASGRPEPQQRKRPVSYDFLDETMRETWREISLRADVSLDDFSQLWGSHGGEFSLALKRSNVERVDYGEFLRRFVSRDEQLSINDEEFDYVYYCYGLDVFGNMPLIEPLEYTDDGCIRDFAIAIDTSASTKGETVFSFVECTYDILQESGLFADELNIYLIQCDAQIQDVVRIRNRADIDAYLENLELKGLGGTDFRPVFSYVDELVESGELAHLKGLLYFTDGQGVYPRIKPKYDVAFVLTDEAYVEEPDVPPWAMRVKLDSGEFRKASKGDKR</sequence>
<dbReference type="PATRIC" id="fig|742818.3.peg.711"/>
<reference evidence="4 5" key="1">
    <citation type="submission" date="2012-08" db="EMBL/GenBank/DDBJ databases">
        <title>The Genome Sequence of Slackia piriformis YIT 12062.</title>
        <authorList>
            <consortium name="The Broad Institute Genome Sequencing Platform"/>
            <person name="Earl A."/>
            <person name="Ward D."/>
            <person name="Feldgarden M."/>
            <person name="Gevers D."/>
            <person name="Morotomi M."/>
            <person name="Walker B."/>
            <person name="Young S.K."/>
            <person name="Zeng Q."/>
            <person name="Gargeya S."/>
            <person name="Fitzgerald M."/>
            <person name="Haas B."/>
            <person name="Abouelleil A."/>
            <person name="Alvarado L."/>
            <person name="Arachchi H.M."/>
            <person name="Berlin A.M."/>
            <person name="Chapman S.B."/>
            <person name="Goldberg J."/>
            <person name="Griggs A."/>
            <person name="Gujja S."/>
            <person name="Hansen M."/>
            <person name="Howarth C."/>
            <person name="Imamovic A."/>
            <person name="Larimer J."/>
            <person name="McCowen C."/>
            <person name="Montmayeur A."/>
            <person name="Murphy C."/>
            <person name="Neiman D."/>
            <person name="Pearson M."/>
            <person name="Priest M."/>
            <person name="Roberts A."/>
            <person name="Saif S."/>
            <person name="Shea T."/>
            <person name="Sisk P."/>
            <person name="Sykes S."/>
            <person name="Wortman J."/>
            <person name="Nusbaum C."/>
            <person name="Birren B."/>
        </authorList>
    </citation>
    <scope>NUCLEOTIDE SEQUENCE [LARGE SCALE GENOMIC DNA]</scope>
    <source>
        <strain evidence="4 5">YIT 12062</strain>
    </source>
</reference>
<feature type="compositionally biased region" description="Gly residues" evidence="1">
    <location>
        <begin position="196"/>
        <end position="205"/>
    </location>
</feature>
<dbReference type="AlphaFoldDB" id="K0YL51"/>
<protein>
    <recommendedName>
        <fullName evidence="6">VWA-like domain-containing protein</fullName>
    </recommendedName>
</protein>
<feature type="region of interest" description="Disordered" evidence="1">
    <location>
        <begin position="195"/>
        <end position="248"/>
    </location>
</feature>
<dbReference type="Proteomes" id="UP000006069">
    <property type="component" value="Unassembled WGS sequence"/>
</dbReference>
<dbReference type="EMBL" id="ADMD01000002">
    <property type="protein sequence ID" value="EJZ84347.1"/>
    <property type="molecule type" value="Genomic_DNA"/>
</dbReference>
<gene>
    <name evidence="4" type="ORF">HMPREF9451_00657</name>
</gene>
<evidence type="ECO:0000256" key="1">
    <source>
        <dbReference type="SAM" id="MobiDB-lite"/>
    </source>
</evidence>
<dbReference type="RefSeq" id="WP_009138885.1">
    <property type="nucleotide sequence ID" value="NZ_JH815198.1"/>
</dbReference>
<dbReference type="InterPro" id="IPR025154">
    <property type="entry name" value="Put_metallopeptidase_dom"/>
</dbReference>
<evidence type="ECO:0000313" key="4">
    <source>
        <dbReference type="EMBL" id="EJZ84347.1"/>
    </source>
</evidence>
<evidence type="ECO:0000259" key="3">
    <source>
        <dbReference type="Pfam" id="PF13203"/>
    </source>
</evidence>
<dbReference type="OrthoDB" id="9761650at2"/>
<dbReference type="InParanoid" id="K0YL51"/>
<dbReference type="eggNOG" id="COG3864">
    <property type="taxonomic scope" value="Bacteria"/>
</dbReference>
<feature type="region of interest" description="Disordered" evidence="1">
    <location>
        <begin position="269"/>
        <end position="298"/>
    </location>
</feature>
<dbReference type="InterPro" id="IPR018698">
    <property type="entry name" value="VWA-like_dom"/>
</dbReference>
<feature type="compositionally biased region" description="Polar residues" evidence="1">
    <location>
        <begin position="212"/>
        <end position="225"/>
    </location>
</feature>
<proteinExistence type="predicted"/>
<evidence type="ECO:0000259" key="2">
    <source>
        <dbReference type="Pfam" id="PF09967"/>
    </source>
</evidence>
<dbReference type="SUPFAM" id="SSF53300">
    <property type="entry name" value="vWA-like"/>
    <property type="match status" value="1"/>
</dbReference>
<keyword evidence="5" id="KW-1185">Reference proteome</keyword>
<dbReference type="Pfam" id="PF13203">
    <property type="entry name" value="DUF2201_N"/>
    <property type="match status" value="1"/>
</dbReference>
<dbReference type="PANTHER" id="PTHR38730">
    <property type="entry name" value="SLL7028 PROTEIN"/>
    <property type="match status" value="1"/>
</dbReference>
<dbReference type="Pfam" id="PF09967">
    <property type="entry name" value="DUF2201"/>
    <property type="match status" value="1"/>
</dbReference>
<dbReference type="InterPro" id="IPR036465">
    <property type="entry name" value="vWFA_dom_sf"/>
</dbReference>
<evidence type="ECO:0008006" key="6">
    <source>
        <dbReference type="Google" id="ProtNLM"/>
    </source>
</evidence>
<comment type="caution">
    <text evidence="4">The sequence shown here is derived from an EMBL/GenBank/DDBJ whole genome shotgun (WGS) entry which is preliminary data.</text>
</comment>
<feature type="domain" description="VWA-like" evidence="2">
    <location>
        <begin position="407"/>
        <end position="547"/>
    </location>
</feature>
<feature type="domain" description="Putative metallopeptidase" evidence="3">
    <location>
        <begin position="62"/>
        <end position="208"/>
    </location>
</feature>
<name>K0YL51_9ACTN</name>